<evidence type="ECO:0000256" key="3">
    <source>
        <dbReference type="SAM" id="MobiDB-lite"/>
    </source>
</evidence>
<dbReference type="EMBL" id="JABBGM010000006">
    <property type="protein sequence ID" value="NML94934.1"/>
    <property type="molecule type" value="Genomic_DNA"/>
</dbReference>
<sequence>MTEGRTAERGSTRADIRRPAQKRSKARFEAILDGAERLLEKVPTAALSIHAIAAEVGISPPSIYHFFPEPQLVFSALAERYLTRFEQSVLADPPTEVESWQDLQTRQFRSAQRWFNAHPAARQVLLGGPAWSPDIGIQDHDSNYVTAGRMLELLDALFVLPEIPDLRDRLVEVIVISDAIWSLSVHRHGQITDAMEEQARRARIAYSRTFLPEYLTRRAPVDAAE</sequence>
<keyword evidence="1 2" id="KW-0238">DNA-binding</keyword>
<dbReference type="RefSeq" id="WP_169494209.1">
    <property type="nucleotide sequence ID" value="NZ_AP029021.1"/>
</dbReference>
<comment type="caution">
    <text evidence="5">The sequence shown here is derived from an EMBL/GenBank/DDBJ whole genome shotgun (WGS) entry which is preliminary data.</text>
</comment>
<dbReference type="Proteomes" id="UP000583556">
    <property type="component" value="Unassembled WGS sequence"/>
</dbReference>
<dbReference type="Gene3D" id="1.10.357.10">
    <property type="entry name" value="Tetracycline Repressor, domain 2"/>
    <property type="match status" value="1"/>
</dbReference>
<dbReference type="AlphaFoldDB" id="A0A7Y0BR03"/>
<organism evidence="5 6">
    <name type="scientific">Novosphingobium olei</name>
    <dbReference type="NCBI Taxonomy" id="2728851"/>
    <lineage>
        <taxon>Bacteria</taxon>
        <taxon>Pseudomonadati</taxon>
        <taxon>Pseudomonadota</taxon>
        <taxon>Alphaproteobacteria</taxon>
        <taxon>Sphingomonadales</taxon>
        <taxon>Sphingomonadaceae</taxon>
        <taxon>Novosphingobium</taxon>
    </lineage>
</organism>
<name>A0A7Y0BR03_9SPHN</name>
<dbReference type="SUPFAM" id="SSF46689">
    <property type="entry name" value="Homeodomain-like"/>
    <property type="match status" value="1"/>
</dbReference>
<evidence type="ECO:0000313" key="5">
    <source>
        <dbReference type="EMBL" id="NML94934.1"/>
    </source>
</evidence>
<dbReference type="GO" id="GO:0003677">
    <property type="term" value="F:DNA binding"/>
    <property type="evidence" value="ECO:0007669"/>
    <property type="project" value="UniProtKB-UniRule"/>
</dbReference>
<evidence type="ECO:0000256" key="1">
    <source>
        <dbReference type="ARBA" id="ARBA00023125"/>
    </source>
</evidence>
<dbReference type="PROSITE" id="PS50977">
    <property type="entry name" value="HTH_TETR_2"/>
    <property type="match status" value="1"/>
</dbReference>
<feature type="DNA-binding region" description="H-T-H motif" evidence="2">
    <location>
        <begin position="48"/>
        <end position="67"/>
    </location>
</feature>
<evidence type="ECO:0000313" key="6">
    <source>
        <dbReference type="Proteomes" id="UP000583556"/>
    </source>
</evidence>
<dbReference type="Pfam" id="PF00440">
    <property type="entry name" value="TetR_N"/>
    <property type="match status" value="1"/>
</dbReference>
<feature type="compositionally biased region" description="Basic and acidic residues" evidence="3">
    <location>
        <begin position="1"/>
        <end position="18"/>
    </location>
</feature>
<gene>
    <name evidence="5" type="ORF">HHL27_14765</name>
</gene>
<feature type="domain" description="HTH tetR-type" evidence="4">
    <location>
        <begin position="25"/>
        <end position="85"/>
    </location>
</feature>
<dbReference type="InterPro" id="IPR009057">
    <property type="entry name" value="Homeodomain-like_sf"/>
</dbReference>
<proteinExistence type="predicted"/>
<keyword evidence="6" id="KW-1185">Reference proteome</keyword>
<protein>
    <submittedName>
        <fullName evidence="5">TetR/AcrR family transcriptional regulator</fullName>
    </submittedName>
</protein>
<evidence type="ECO:0000259" key="4">
    <source>
        <dbReference type="PROSITE" id="PS50977"/>
    </source>
</evidence>
<evidence type="ECO:0000256" key="2">
    <source>
        <dbReference type="PROSITE-ProRule" id="PRU00335"/>
    </source>
</evidence>
<dbReference type="InterPro" id="IPR001647">
    <property type="entry name" value="HTH_TetR"/>
</dbReference>
<feature type="region of interest" description="Disordered" evidence="3">
    <location>
        <begin position="1"/>
        <end position="21"/>
    </location>
</feature>
<accession>A0A7Y0BR03</accession>
<reference evidence="5 6" key="1">
    <citation type="submission" date="2020-04" db="EMBL/GenBank/DDBJ databases">
        <title>Novosphingobium sp. TW-4 isolated from soil.</title>
        <authorList>
            <person name="Dahal R.H."/>
            <person name="Chaudhary D.K."/>
        </authorList>
    </citation>
    <scope>NUCLEOTIDE SEQUENCE [LARGE SCALE GENOMIC DNA]</scope>
    <source>
        <strain evidence="5 6">TW-4</strain>
    </source>
</reference>